<sequence length="110" mass="13122">MYRLFQQEFGRMLTPLELQTINEWIVKDDFNIELISVALQQAVNSQILNLRYIEHILLNWKKSNIRTKDQAQAENLKHRQEMLNSNNDYQFDQDSGKISDNQSKRKNNPI</sequence>
<organism evidence="4 5">
    <name type="scientific">Oenococcus alcoholitolerans</name>
    <dbReference type="NCBI Taxonomy" id="931074"/>
    <lineage>
        <taxon>Bacteria</taxon>
        <taxon>Bacillati</taxon>
        <taxon>Bacillota</taxon>
        <taxon>Bacilli</taxon>
        <taxon>Lactobacillales</taxon>
        <taxon>Lactobacillaceae</taxon>
        <taxon>Oenococcus</taxon>
    </lineage>
</organism>
<feature type="domain" description="DnaB/C C-terminal" evidence="3">
    <location>
        <begin position="2"/>
        <end position="74"/>
    </location>
</feature>
<proteinExistence type="inferred from homology"/>
<dbReference type="PANTHER" id="PTHR37293">
    <property type="entry name" value="PHAGE REPLICATION PROTEIN-RELATED"/>
    <property type="match status" value="1"/>
</dbReference>
<reference evidence="4 5" key="1">
    <citation type="journal article" date="2014" name="Antonie Van Leeuwenhoek">
        <title>Oenococcus alcoholitolerans sp. nov., a lactic acid bacteria isolated from cachaca and ethanol fermentation processes.</title>
        <authorList>
            <person name="Badotti F."/>
            <person name="Moreira A.P."/>
            <person name="Tonon L.A."/>
            <person name="de Lucena B.T."/>
            <person name="Gomes Fde C."/>
            <person name="Kruger R."/>
            <person name="Thompson C.C."/>
            <person name="de Morais M.A.Jr."/>
            <person name="Rosa C.A."/>
            <person name="Thompson F.L."/>
        </authorList>
    </citation>
    <scope>NUCLEOTIDE SEQUENCE [LARGE SCALE GENOMIC DNA]</scope>
    <source>
        <strain evidence="4 5">UFRJ-M7.2.18</strain>
    </source>
</reference>
<evidence type="ECO:0000259" key="3">
    <source>
        <dbReference type="Pfam" id="PF07261"/>
    </source>
</evidence>
<dbReference type="InterPro" id="IPR053162">
    <property type="entry name" value="DnaD"/>
</dbReference>
<comment type="caution">
    <text evidence="4">The sequence shown here is derived from an EMBL/GenBank/DDBJ whole genome shotgun (WGS) entry which is preliminary data.</text>
</comment>
<gene>
    <name evidence="4" type="ORF">Q757_07570</name>
</gene>
<feature type="region of interest" description="Disordered" evidence="2">
    <location>
        <begin position="71"/>
        <end position="110"/>
    </location>
</feature>
<evidence type="ECO:0000313" key="5">
    <source>
        <dbReference type="Proteomes" id="UP000030023"/>
    </source>
</evidence>
<keyword evidence="5" id="KW-1185">Reference proteome</keyword>
<evidence type="ECO:0000313" key="4">
    <source>
        <dbReference type="EMBL" id="KGO27566.1"/>
    </source>
</evidence>
<dbReference type="Gene3D" id="1.10.10.630">
    <property type="entry name" value="DnaD domain-like"/>
    <property type="match status" value="1"/>
</dbReference>
<dbReference type="Pfam" id="PF07261">
    <property type="entry name" value="DnaB_2"/>
    <property type="match status" value="1"/>
</dbReference>
<accession>A0ABR4XQS2</accession>
<protein>
    <recommendedName>
        <fullName evidence="3">DnaB/C C-terminal domain-containing protein</fullName>
    </recommendedName>
</protein>
<comment type="similarity">
    <text evidence="1">Belongs to the DnaB/DnaD family.</text>
</comment>
<dbReference type="Proteomes" id="UP000030023">
    <property type="component" value="Unassembled WGS sequence"/>
</dbReference>
<dbReference type="SUPFAM" id="SSF158499">
    <property type="entry name" value="DnaD domain-like"/>
    <property type="match status" value="1"/>
</dbReference>
<feature type="compositionally biased region" description="Polar residues" evidence="2">
    <location>
        <begin position="82"/>
        <end position="101"/>
    </location>
</feature>
<dbReference type="InterPro" id="IPR034829">
    <property type="entry name" value="DnaD-like_sf"/>
</dbReference>
<feature type="compositionally biased region" description="Basic and acidic residues" evidence="2">
    <location>
        <begin position="71"/>
        <end position="81"/>
    </location>
</feature>
<dbReference type="EMBL" id="AXCV01000395">
    <property type="protein sequence ID" value="KGO27566.1"/>
    <property type="molecule type" value="Genomic_DNA"/>
</dbReference>
<name>A0ABR4XQS2_9LACO</name>
<evidence type="ECO:0000256" key="2">
    <source>
        <dbReference type="SAM" id="MobiDB-lite"/>
    </source>
</evidence>
<dbReference type="PANTHER" id="PTHR37293:SF6">
    <property type="entry name" value="DNA REPLICATION PROTEIN DNAD"/>
    <property type="match status" value="1"/>
</dbReference>
<dbReference type="InterPro" id="IPR006343">
    <property type="entry name" value="DnaB/C_C"/>
</dbReference>
<dbReference type="NCBIfam" id="TIGR01446">
    <property type="entry name" value="DnaD_dom"/>
    <property type="match status" value="1"/>
</dbReference>
<evidence type="ECO:0000256" key="1">
    <source>
        <dbReference type="ARBA" id="ARBA00093462"/>
    </source>
</evidence>